<name>A0ABT4VX69_9RHOB</name>
<proteinExistence type="predicted"/>
<reference evidence="1 2" key="1">
    <citation type="submission" date="2023-01" db="EMBL/GenBank/DDBJ databases">
        <authorList>
            <person name="Yoon J.-W."/>
        </authorList>
    </citation>
    <scope>NUCLEOTIDE SEQUENCE [LARGE SCALE GENOMIC DNA]</scope>
    <source>
        <strain evidence="1 2">KMU-50</strain>
    </source>
</reference>
<protein>
    <recommendedName>
        <fullName evidence="3">DUF484 family protein</fullName>
    </recommendedName>
</protein>
<evidence type="ECO:0000313" key="2">
    <source>
        <dbReference type="Proteomes" id="UP001528040"/>
    </source>
</evidence>
<accession>A0ABT4VX69</accession>
<sequence length="268" mass="28791">MSDLDRLKEVLRRSARDGTTTSGRIRYGTGPDGVARMLEQVDAAVLAQRLSFEFDDGSRFICEALGRRLVRLLAPPPRGLTAEQVALFDRDDLGGEEVRMLSDLFITLCERGSRIAVTSDPLGDETNPSHVGIEPAAIARAAGLSGEVLFETKEGSSHEALLDALQPSLRAAILIEGEEATLVCGEGAEAGFVTDWADNSLEDLLSPKFPLLGTLETNGILVFALPKTTGNHLLIAGRHGSLVVATVRNGDVTATLDRWRELNLSSSR</sequence>
<dbReference type="Proteomes" id="UP001528040">
    <property type="component" value="Unassembled WGS sequence"/>
</dbReference>
<dbReference type="RefSeq" id="WP_271052423.1">
    <property type="nucleotide sequence ID" value="NZ_JAQIIO010000001.1"/>
</dbReference>
<evidence type="ECO:0000313" key="1">
    <source>
        <dbReference type="EMBL" id="MDA5092848.1"/>
    </source>
</evidence>
<comment type="caution">
    <text evidence="1">The sequence shown here is derived from an EMBL/GenBank/DDBJ whole genome shotgun (WGS) entry which is preliminary data.</text>
</comment>
<keyword evidence="2" id="KW-1185">Reference proteome</keyword>
<gene>
    <name evidence="1" type="ORF">O2N63_01970</name>
</gene>
<evidence type="ECO:0008006" key="3">
    <source>
        <dbReference type="Google" id="ProtNLM"/>
    </source>
</evidence>
<dbReference type="EMBL" id="JAQIIO010000001">
    <property type="protein sequence ID" value="MDA5092848.1"/>
    <property type="molecule type" value="Genomic_DNA"/>
</dbReference>
<organism evidence="1 2">
    <name type="scientific">Aliiroseovarius salicola</name>
    <dbReference type="NCBI Taxonomy" id="3009082"/>
    <lineage>
        <taxon>Bacteria</taxon>
        <taxon>Pseudomonadati</taxon>
        <taxon>Pseudomonadota</taxon>
        <taxon>Alphaproteobacteria</taxon>
        <taxon>Rhodobacterales</taxon>
        <taxon>Paracoccaceae</taxon>
        <taxon>Aliiroseovarius</taxon>
    </lineage>
</organism>